<comment type="caution">
    <text evidence="1">The sequence shown here is derived from an EMBL/GenBank/DDBJ whole genome shotgun (WGS) entry which is preliminary data.</text>
</comment>
<dbReference type="PANTHER" id="PTHR46411">
    <property type="entry name" value="FAMILY ATPASE, PUTATIVE-RELATED"/>
    <property type="match status" value="1"/>
</dbReference>
<name>A0ABR2I8J0_9PEZI</name>
<dbReference type="PANTHER" id="PTHR46411:SF3">
    <property type="entry name" value="AAA+ ATPASE DOMAIN-CONTAINING PROTEIN"/>
    <property type="match status" value="1"/>
</dbReference>
<gene>
    <name evidence="1" type="ORF">PGQ11_009797</name>
</gene>
<evidence type="ECO:0000313" key="1">
    <source>
        <dbReference type="EMBL" id="KAK8859063.1"/>
    </source>
</evidence>
<organism evidence="1 2">
    <name type="scientific">Apiospora arundinis</name>
    <dbReference type="NCBI Taxonomy" id="335852"/>
    <lineage>
        <taxon>Eukaryota</taxon>
        <taxon>Fungi</taxon>
        <taxon>Dikarya</taxon>
        <taxon>Ascomycota</taxon>
        <taxon>Pezizomycotina</taxon>
        <taxon>Sordariomycetes</taxon>
        <taxon>Xylariomycetidae</taxon>
        <taxon>Amphisphaeriales</taxon>
        <taxon>Apiosporaceae</taxon>
        <taxon>Apiospora</taxon>
    </lineage>
</organism>
<dbReference type="Proteomes" id="UP001390339">
    <property type="component" value="Unassembled WGS sequence"/>
</dbReference>
<accession>A0ABR2I8J0</accession>
<reference evidence="1 2" key="1">
    <citation type="journal article" date="2024" name="IMA Fungus">
        <title>Apiospora arundinis, a panoply of carbohydrate-active enzymes and secondary metabolites.</title>
        <authorList>
            <person name="Sorensen T."/>
            <person name="Petersen C."/>
            <person name="Muurmann A.T."/>
            <person name="Christiansen J.V."/>
            <person name="Brundto M.L."/>
            <person name="Overgaard C.K."/>
            <person name="Boysen A.T."/>
            <person name="Wollenberg R.D."/>
            <person name="Larsen T.O."/>
            <person name="Sorensen J.L."/>
            <person name="Nielsen K.L."/>
            <person name="Sondergaard T.E."/>
        </authorList>
    </citation>
    <scope>NUCLEOTIDE SEQUENCE [LARGE SCALE GENOMIC DNA]</scope>
    <source>
        <strain evidence="1 2">AAU 773</strain>
    </source>
</reference>
<proteinExistence type="predicted"/>
<sequence length="76" mass="8865">MTTNRIDAIDRTSKSCIHLTLRYPRTRAEANAAIWRQFVQNTKWFPGNTLTVDHYQRLVALQLNGCDIKDVLKMMN</sequence>
<keyword evidence="2" id="KW-1185">Reference proteome</keyword>
<dbReference type="EMBL" id="JAPCWZ010000006">
    <property type="protein sequence ID" value="KAK8859063.1"/>
    <property type="molecule type" value="Genomic_DNA"/>
</dbReference>
<protein>
    <submittedName>
        <fullName evidence="1">AAA family ATPase</fullName>
    </submittedName>
</protein>
<evidence type="ECO:0000313" key="2">
    <source>
        <dbReference type="Proteomes" id="UP001390339"/>
    </source>
</evidence>